<name>A0ABU3ZRN8_9SPHN</name>
<keyword evidence="3" id="KW-0732">Signal</keyword>
<accession>A0ABU3ZRN8</accession>
<reference evidence="6" key="1">
    <citation type="journal article" date="2022" name="J Environ Chem Eng">
        <title>Biodegradation of petroleum oil using a constructed nonpathogenic and heavy metal-tolerant bacterial consortium isolated from marine sponges.</title>
        <authorList>
            <person name="Dechsakulwatana C."/>
            <person name="Rungsihiranrut A."/>
            <person name="Muangchinda C."/>
            <person name="Ningthoujam R."/>
            <person name="Klankeo P."/>
            <person name="Pinyakong O."/>
        </authorList>
    </citation>
    <scope>NUCLEOTIDE SEQUENCE [LARGE SCALE GENOMIC DNA]</scope>
    <source>
        <strain evidence="6">MO2-4</strain>
    </source>
</reference>
<keyword evidence="2 5" id="KW-0378">Hydrolase</keyword>
<evidence type="ECO:0000313" key="6">
    <source>
        <dbReference type="Proteomes" id="UP001185984"/>
    </source>
</evidence>
<dbReference type="Gene3D" id="3.40.50.1820">
    <property type="entry name" value="alpha/beta hydrolase"/>
    <property type="match status" value="1"/>
</dbReference>
<dbReference type="SUPFAM" id="SSF53474">
    <property type="entry name" value="alpha/beta-Hydrolases"/>
    <property type="match status" value="1"/>
</dbReference>
<dbReference type="PANTHER" id="PTHR43194">
    <property type="entry name" value="HYDROLASE ALPHA/BETA FOLD FAMILY"/>
    <property type="match status" value="1"/>
</dbReference>
<evidence type="ECO:0000313" key="5">
    <source>
        <dbReference type="EMBL" id="MDV5822188.1"/>
    </source>
</evidence>
<keyword evidence="6" id="KW-1185">Reference proteome</keyword>
<dbReference type="InterPro" id="IPR000073">
    <property type="entry name" value="AB_hydrolase_1"/>
</dbReference>
<protein>
    <submittedName>
        <fullName evidence="5">Alpha/beta hydrolase</fullName>
    </submittedName>
</protein>
<organism evidence="5 6">
    <name type="scientific">Sphingobium naphthae</name>
    <dbReference type="NCBI Taxonomy" id="1886786"/>
    <lineage>
        <taxon>Bacteria</taxon>
        <taxon>Pseudomonadati</taxon>
        <taxon>Pseudomonadota</taxon>
        <taxon>Alphaproteobacteria</taxon>
        <taxon>Sphingomonadales</taxon>
        <taxon>Sphingomonadaceae</taxon>
        <taxon>Sphingobium</taxon>
    </lineage>
</organism>
<dbReference type="RefSeq" id="WP_317515426.1">
    <property type="nucleotide sequence ID" value="NZ_JAPTHD010000001.1"/>
</dbReference>
<sequence length="366" mass="40506">MDMLSSTPLAAMALLLTAAPASAQQSADPYAPAKAIVADVNRIVTPTGVQENLIVTLGGARQAINVRGADRANPLLIYVHGGPGAVEMPFAWSFQRPWEDFFTVVQWDQRGAGKSYALNDPRMIAPTMTLDRYRDDAIELIDYLKARYGKRKVFLLGHSWGSAVGLSVAIKRPDLLYAYIGMGQAIDFRAGERMGMDWTIAQARKAGNVEAVKAIEALAPYPESGPFTIDKADGWRRHAIPYGSLMADRPDPTLYFQTPRLSPDYTPEDRKAWAAGSEFSTTTLWPRVADISFAQVRDMKLPVIMMLGRTDYTVPSPLAAQWMDRLEAPVKKTIWFEHSAHMPMVEEPGLVLQALINDVRPLADQE</sequence>
<feature type="domain" description="AB hydrolase-1" evidence="4">
    <location>
        <begin position="76"/>
        <end position="353"/>
    </location>
</feature>
<dbReference type="Pfam" id="PF12697">
    <property type="entry name" value="Abhydrolase_6"/>
    <property type="match status" value="1"/>
</dbReference>
<comment type="similarity">
    <text evidence="1">Belongs to the peptidase S33 family.</text>
</comment>
<dbReference type="PRINTS" id="PR00793">
    <property type="entry name" value="PROAMNOPTASE"/>
</dbReference>
<evidence type="ECO:0000256" key="2">
    <source>
        <dbReference type="ARBA" id="ARBA00022801"/>
    </source>
</evidence>
<evidence type="ECO:0000259" key="4">
    <source>
        <dbReference type="Pfam" id="PF12697"/>
    </source>
</evidence>
<evidence type="ECO:0000256" key="3">
    <source>
        <dbReference type="SAM" id="SignalP"/>
    </source>
</evidence>
<evidence type="ECO:0000256" key="1">
    <source>
        <dbReference type="ARBA" id="ARBA00010088"/>
    </source>
</evidence>
<dbReference type="InterPro" id="IPR029058">
    <property type="entry name" value="AB_hydrolase_fold"/>
</dbReference>
<dbReference type="InterPro" id="IPR050228">
    <property type="entry name" value="Carboxylesterase_BioH"/>
</dbReference>
<comment type="caution">
    <text evidence="5">The sequence shown here is derived from an EMBL/GenBank/DDBJ whole genome shotgun (WGS) entry which is preliminary data.</text>
</comment>
<proteinExistence type="inferred from homology"/>
<feature type="signal peptide" evidence="3">
    <location>
        <begin position="1"/>
        <end position="23"/>
    </location>
</feature>
<dbReference type="PANTHER" id="PTHR43194:SF2">
    <property type="entry name" value="PEROXISOMAL MEMBRANE PROTEIN LPX1"/>
    <property type="match status" value="1"/>
</dbReference>
<feature type="chain" id="PRO_5045843711" evidence="3">
    <location>
        <begin position="24"/>
        <end position="366"/>
    </location>
</feature>
<dbReference type="GO" id="GO:0016787">
    <property type="term" value="F:hydrolase activity"/>
    <property type="evidence" value="ECO:0007669"/>
    <property type="project" value="UniProtKB-KW"/>
</dbReference>
<gene>
    <name evidence="5" type="ORF">O0R41_01040</name>
</gene>
<dbReference type="InterPro" id="IPR002410">
    <property type="entry name" value="Peptidase_S33"/>
</dbReference>
<dbReference type="EMBL" id="JAPTHD010000001">
    <property type="protein sequence ID" value="MDV5822188.1"/>
    <property type="molecule type" value="Genomic_DNA"/>
</dbReference>
<dbReference type="Proteomes" id="UP001185984">
    <property type="component" value="Unassembled WGS sequence"/>
</dbReference>